<evidence type="ECO:0000313" key="3">
    <source>
        <dbReference type="Proteomes" id="UP000177124"/>
    </source>
</evidence>
<sequence length="282" mass="31379">MEPSKKSTYIIAAVAFIILATAIYFLFIFQKGEAKIKPEEFAGEVKDVSELEVAKRPYVTLTPTGDGAEIIISVENMSFFDKIEYELTYQADNPQVPGEKIERGATGTDVNTKDEKYKKSMLLGTASRGTRSPDTGVTDGVLTMHLSKGDIEYLSESKWDLFEAGATVRSIVDRDDTFQVENLSLGKNYWIIIADTVGFPPNSPYDLTSAVLPTKGVFSIAPEFSKSAKLTINVKDDLKDPKLYSFREDIKWQERKIDYDSAKKAITASINFFAAFVVTSPR</sequence>
<name>A0A1F5GHA8_9BACT</name>
<keyword evidence="1" id="KW-0472">Membrane</keyword>
<keyword evidence="1" id="KW-1133">Transmembrane helix</keyword>
<accession>A0A1F5GHA8</accession>
<dbReference type="Proteomes" id="UP000177124">
    <property type="component" value="Unassembled WGS sequence"/>
</dbReference>
<dbReference type="STRING" id="1797716.A3D07_00715"/>
<evidence type="ECO:0000256" key="1">
    <source>
        <dbReference type="SAM" id="Phobius"/>
    </source>
</evidence>
<comment type="caution">
    <text evidence="2">The sequence shown here is derived from an EMBL/GenBank/DDBJ whole genome shotgun (WGS) entry which is preliminary data.</text>
</comment>
<reference evidence="2 3" key="1">
    <citation type="journal article" date="2016" name="Nat. Commun.">
        <title>Thousands of microbial genomes shed light on interconnected biogeochemical processes in an aquifer system.</title>
        <authorList>
            <person name="Anantharaman K."/>
            <person name="Brown C.T."/>
            <person name="Hug L.A."/>
            <person name="Sharon I."/>
            <person name="Castelle C.J."/>
            <person name="Probst A.J."/>
            <person name="Thomas B.C."/>
            <person name="Singh A."/>
            <person name="Wilkins M.J."/>
            <person name="Karaoz U."/>
            <person name="Brodie E.L."/>
            <person name="Williams K.H."/>
            <person name="Hubbard S.S."/>
            <person name="Banfield J.F."/>
        </authorList>
    </citation>
    <scope>NUCLEOTIDE SEQUENCE [LARGE SCALE GENOMIC DNA]</scope>
</reference>
<organism evidence="2 3">
    <name type="scientific">Candidatus Curtissbacteria bacterium RIFCSPHIGHO2_02_FULL_42_15</name>
    <dbReference type="NCBI Taxonomy" id="1797716"/>
    <lineage>
        <taxon>Bacteria</taxon>
        <taxon>Candidatus Curtissiibacteriota</taxon>
    </lineage>
</organism>
<keyword evidence="1" id="KW-0812">Transmembrane</keyword>
<proteinExistence type="predicted"/>
<feature type="transmembrane region" description="Helical" evidence="1">
    <location>
        <begin position="7"/>
        <end position="29"/>
    </location>
</feature>
<protein>
    <submittedName>
        <fullName evidence="2">Uncharacterized protein</fullName>
    </submittedName>
</protein>
<evidence type="ECO:0000313" key="2">
    <source>
        <dbReference type="EMBL" id="OGD91235.1"/>
    </source>
</evidence>
<dbReference type="AlphaFoldDB" id="A0A1F5GHA8"/>
<gene>
    <name evidence="2" type="ORF">A3D07_00715</name>
</gene>
<dbReference type="EMBL" id="MFBF01000021">
    <property type="protein sequence ID" value="OGD91235.1"/>
    <property type="molecule type" value="Genomic_DNA"/>
</dbReference>